<dbReference type="STRING" id="1313304.CALK_0120"/>
<accession>U7DAA2</accession>
<evidence type="ECO:0000256" key="9">
    <source>
        <dbReference type="ARBA" id="ARBA00023027"/>
    </source>
</evidence>
<keyword evidence="8 10" id="KW-0521">NADP</keyword>
<evidence type="ECO:0000313" key="13">
    <source>
        <dbReference type="Proteomes" id="UP000017148"/>
    </source>
</evidence>
<evidence type="ECO:0000256" key="4">
    <source>
        <dbReference type="ARBA" id="ARBA00022630"/>
    </source>
</evidence>
<evidence type="ECO:0000256" key="8">
    <source>
        <dbReference type="ARBA" id="ARBA00022857"/>
    </source>
</evidence>
<dbReference type="InterPro" id="IPR002218">
    <property type="entry name" value="MnmG-rel"/>
</dbReference>
<evidence type="ECO:0000259" key="11">
    <source>
        <dbReference type="Pfam" id="PF01134"/>
    </source>
</evidence>
<protein>
    <recommendedName>
        <fullName evidence="10">Methylenetetrahydrofolate--tRNA-(uracil-5-)-methyltransferase TrmFO</fullName>
        <ecNumber evidence="10">2.1.1.74</ecNumber>
    </recommendedName>
    <alternativeName>
        <fullName evidence="10">Folate-dependent tRNA (uracil-5-)-methyltransferase</fullName>
    </alternativeName>
    <alternativeName>
        <fullName evidence="10">Folate-dependent tRNA(M-5-U54)-methyltransferase</fullName>
    </alternativeName>
</protein>
<dbReference type="GO" id="GO:0050660">
    <property type="term" value="F:flavin adenine dinucleotide binding"/>
    <property type="evidence" value="ECO:0007669"/>
    <property type="project" value="UniProtKB-UniRule"/>
</dbReference>
<dbReference type="InterPro" id="IPR004417">
    <property type="entry name" value="TrmFO"/>
</dbReference>
<name>U7DAA2_9BACT</name>
<dbReference type="Pfam" id="PF01134">
    <property type="entry name" value="GIDA"/>
    <property type="match status" value="1"/>
</dbReference>
<dbReference type="AlphaFoldDB" id="U7DAA2"/>
<dbReference type="PANTHER" id="PTHR11806">
    <property type="entry name" value="GLUCOSE INHIBITED DIVISION PROTEIN A"/>
    <property type="match status" value="1"/>
</dbReference>
<dbReference type="PATRIC" id="fig|1313304.3.peg.111"/>
<dbReference type="RefSeq" id="WP_022635684.1">
    <property type="nucleotide sequence ID" value="NZ_ASJR01000001.1"/>
</dbReference>
<evidence type="ECO:0000256" key="5">
    <source>
        <dbReference type="ARBA" id="ARBA00022679"/>
    </source>
</evidence>
<dbReference type="InterPro" id="IPR040131">
    <property type="entry name" value="MnmG_N"/>
</dbReference>
<comment type="function">
    <text evidence="10">Catalyzes the folate-dependent formation of 5-methyl-uridine at position 54 (M-5-U54) in all tRNAs.</text>
</comment>
<dbReference type="SUPFAM" id="SSF51905">
    <property type="entry name" value="FAD/NAD(P)-binding domain"/>
    <property type="match status" value="1"/>
</dbReference>
<evidence type="ECO:0000313" key="12">
    <source>
        <dbReference type="EMBL" id="ERP39324.1"/>
    </source>
</evidence>
<dbReference type="Proteomes" id="UP000017148">
    <property type="component" value="Unassembled WGS sequence"/>
</dbReference>
<feature type="domain" description="MnmG N-terminal" evidence="11">
    <location>
        <begin position="8"/>
        <end position="370"/>
    </location>
</feature>
<keyword evidence="7 10" id="KW-0274">FAD</keyword>
<dbReference type="Gene3D" id="3.50.50.60">
    <property type="entry name" value="FAD/NAD(P)-binding domain"/>
    <property type="match status" value="2"/>
</dbReference>
<evidence type="ECO:0000256" key="3">
    <source>
        <dbReference type="ARBA" id="ARBA00022603"/>
    </source>
</evidence>
<dbReference type="GO" id="GO:0047151">
    <property type="term" value="F:tRNA (uracil(54)-C5)-methyltransferase activity, 5,10-methylenetetrahydrofolate-dependent"/>
    <property type="evidence" value="ECO:0007669"/>
    <property type="project" value="UniProtKB-UniRule"/>
</dbReference>
<keyword evidence="2 10" id="KW-0963">Cytoplasm</keyword>
<dbReference type="NCBIfam" id="TIGR00137">
    <property type="entry name" value="gid_trmFO"/>
    <property type="match status" value="1"/>
</dbReference>
<keyword evidence="9 10" id="KW-0520">NAD</keyword>
<proteinExistence type="inferred from homology"/>
<comment type="subcellular location">
    <subcellularLocation>
        <location evidence="10">Cytoplasm</location>
    </subcellularLocation>
</comment>
<dbReference type="GO" id="GO:0030488">
    <property type="term" value="P:tRNA methylation"/>
    <property type="evidence" value="ECO:0007669"/>
    <property type="project" value="TreeGrafter"/>
</dbReference>
<keyword evidence="13" id="KW-1185">Reference proteome</keyword>
<keyword evidence="5 10" id="KW-0808">Transferase</keyword>
<organism evidence="12 13">
    <name type="scientific">Chitinivibrio alkaliphilus ACht1</name>
    <dbReference type="NCBI Taxonomy" id="1313304"/>
    <lineage>
        <taxon>Bacteria</taxon>
        <taxon>Pseudomonadati</taxon>
        <taxon>Fibrobacterota</taxon>
        <taxon>Chitinivibrionia</taxon>
        <taxon>Chitinivibrionales</taxon>
        <taxon>Chitinivibrionaceae</taxon>
        <taxon>Chitinivibrio</taxon>
    </lineage>
</organism>
<feature type="binding site" evidence="10">
    <location>
        <begin position="12"/>
        <end position="17"/>
    </location>
    <ligand>
        <name>FAD</name>
        <dbReference type="ChEBI" id="CHEBI:57692"/>
    </ligand>
</feature>
<evidence type="ECO:0000256" key="10">
    <source>
        <dbReference type="HAMAP-Rule" id="MF_01037"/>
    </source>
</evidence>
<evidence type="ECO:0000256" key="6">
    <source>
        <dbReference type="ARBA" id="ARBA00022694"/>
    </source>
</evidence>
<dbReference type="NCBIfam" id="NF003739">
    <property type="entry name" value="PRK05335.1"/>
    <property type="match status" value="1"/>
</dbReference>
<keyword evidence="4 10" id="KW-0285">Flavoprotein</keyword>
<gene>
    <name evidence="10" type="primary">trmFO</name>
    <name evidence="12" type="ORF">CALK_0120</name>
</gene>
<keyword evidence="6 10" id="KW-0819">tRNA processing</keyword>
<dbReference type="EC" id="2.1.1.74" evidence="10"/>
<comment type="similarity">
    <text evidence="10">Belongs to the MnmG family. TrmFO subfamily.</text>
</comment>
<dbReference type="PANTHER" id="PTHR11806:SF2">
    <property type="entry name" value="METHYLENETETRAHYDROFOLATE--TRNA-(URACIL-5-)-METHYLTRANSFERASE TRMFO"/>
    <property type="match status" value="1"/>
</dbReference>
<evidence type="ECO:0000256" key="7">
    <source>
        <dbReference type="ARBA" id="ARBA00022827"/>
    </source>
</evidence>
<sequence>MTASDARVAIIGAGLAGSEAALVLAEYGISVDLFEMRPHTMTEAHTSSKPAELVCSNSLKSMELPSAHALLKEELSLLESPLLEIAKMSAVPAGSALAVDRSLFSARVEERIRASSKITLHRKEIQRLPKGYDYTLIATGPLTSSSFSDYLQELFARDNFNFYDAIAPIIDAESIDMSKAFSASRWSDGPGDYINCPFTKKEYDQFYSALLEADEVKRHSFEDAAFFEACLPIEVVARRGYDTLRFGMMKPVGLDHPKTGEKFFAVCQLRQENVHGTAYNMVGFQTRMTFGEQDRVLRMIPGLEEAEFLRHGTIHRNSYLNSPDLLQRDLSFLEYPNLFLAGQLTGNEGYTESICTGHCAAQSIAGRIHNYSLDFPGNVTAIGGVLDHITTPPLKGRYTPTNINFSLLAPPGKKMRKAQRKAFYCDRSLKEMTVWKHEHGSFFKLRNHR</sequence>
<evidence type="ECO:0000256" key="2">
    <source>
        <dbReference type="ARBA" id="ARBA00022490"/>
    </source>
</evidence>
<keyword evidence="3 10" id="KW-0489">Methyltransferase</keyword>
<reference evidence="12 13" key="1">
    <citation type="journal article" date="2013" name="Environ. Microbiol.">
        <title>Genome analysis of Chitinivibrio alkaliphilus gen. nov., sp. nov., a novel extremely haloalkaliphilic anaerobic chitinolytic bacterium from the candidate phylum Termite Group 3.</title>
        <authorList>
            <person name="Sorokin D.Y."/>
            <person name="Gumerov V.M."/>
            <person name="Rakitin A.L."/>
            <person name="Beletsky A.V."/>
            <person name="Damste J.S."/>
            <person name="Muyzer G."/>
            <person name="Mardanov A.V."/>
            <person name="Ravin N.V."/>
        </authorList>
    </citation>
    <scope>NUCLEOTIDE SEQUENCE [LARGE SCALE GENOMIC DNA]</scope>
    <source>
        <strain evidence="12 13">ACht1</strain>
    </source>
</reference>
<dbReference type="GO" id="GO:0005829">
    <property type="term" value="C:cytosol"/>
    <property type="evidence" value="ECO:0007669"/>
    <property type="project" value="TreeGrafter"/>
</dbReference>
<dbReference type="InterPro" id="IPR036188">
    <property type="entry name" value="FAD/NAD-bd_sf"/>
</dbReference>
<comment type="catalytic activity">
    <reaction evidence="10">
        <text>uridine(54) in tRNA + (6R)-5,10-methylene-5,6,7,8-tetrahydrofolate + NADPH + H(+) = 5-methyluridine(54) in tRNA + (6S)-5,6,7,8-tetrahydrofolate + NADP(+)</text>
        <dbReference type="Rhea" id="RHEA:62372"/>
        <dbReference type="Rhea" id="RHEA-COMP:10167"/>
        <dbReference type="Rhea" id="RHEA-COMP:10193"/>
        <dbReference type="ChEBI" id="CHEBI:15378"/>
        <dbReference type="ChEBI" id="CHEBI:15636"/>
        <dbReference type="ChEBI" id="CHEBI:57453"/>
        <dbReference type="ChEBI" id="CHEBI:57783"/>
        <dbReference type="ChEBI" id="CHEBI:58349"/>
        <dbReference type="ChEBI" id="CHEBI:65315"/>
        <dbReference type="ChEBI" id="CHEBI:74447"/>
        <dbReference type="EC" id="2.1.1.74"/>
    </reaction>
</comment>
<dbReference type="EMBL" id="ASJR01000001">
    <property type="protein sequence ID" value="ERP39324.1"/>
    <property type="molecule type" value="Genomic_DNA"/>
</dbReference>
<dbReference type="GO" id="GO:0002098">
    <property type="term" value="P:tRNA wobble uridine modification"/>
    <property type="evidence" value="ECO:0007669"/>
    <property type="project" value="TreeGrafter"/>
</dbReference>
<dbReference type="OrthoDB" id="9803114at2"/>
<comment type="caution">
    <text evidence="12">The sequence shown here is derived from an EMBL/GenBank/DDBJ whole genome shotgun (WGS) entry which is preliminary data.</text>
</comment>
<comment type="cofactor">
    <cofactor evidence="1 10">
        <name>FAD</name>
        <dbReference type="ChEBI" id="CHEBI:57692"/>
    </cofactor>
</comment>
<dbReference type="eggNOG" id="COG1206">
    <property type="taxonomic scope" value="Bacteria"/>
</dbReference>
<dbReference type="HAMAP" id="MF_01037">
    <property type="entry name" value="TrmFO"/>
    <property type="match status" value="1"/>
</dbReference>
<evidence type="ECO:0000256" key="1">
    <source>
        <dbReference type="ARBA" id="ARBA00001974"/>
    </source>
</evidence>
<comment type="catalytic activity">
    <reaction evidence="10">
        <text>uridine(54) in tRNA + (6R)-5,10-methylene-5,6,7,8-tetrahydrofolate + NADH + H(+) = 5-methyluridine(54) in tRNA + (6S)-5,6,7,8-tetrahydrofolate + NAD(+)</text>
        <dbReference type="Rhea" id="RHEA:16873"/>
        <dbReference type="Rhea" id="RHEA-COMP:10167"/>
        <dbReference type="Rhea" id="RHEA-COMP:10193"/>
        <dbReference type="ChEBI" id="CHEBI:15378"/>
        <dbReference type="ChEBI" id="CHEBI:15636"/>
        <dbReference type="ChEBI" id="CHEBI:57453"/>
        <dbReference type="ChEBI" id="CHEBI:57540"/>
        <dbReference type="ChEBI" id="CHEBI:57945"/>
        <dbReference type="ChEBI" id="CHEBI:65315"/>
        <dbReference type="ChEBI" id="CHEBI:74447"/>
        <dbReference type="EC" id="2.1.1.74"/>
    </reaction>
</comment>